<accession>A0A6A6Q0N9</accession>
<reference evidence="2" key="1">
    <citation type="journal article" date="2020" name="Stud. Mycol.">
        <title>101 Dothideomycetes genomes: a test case for predicting lifestyles and emergence of pathogens.</title>
        <authorList>
            <person name="Haridas S."/>
            <person name="Albert R."/>
            <person name="Binder M."/>
            <person name="Bloem J."/>
            <person name="Labutti K."/>
            <person name="Salamov A."/>
            <person name="Andreopoulos B."/>
            <person name="Baker S."/>
            <person name="Barry K."/>
            <person name="Bills G."/>
            <person name="Bluhm B."/>
            <person name="Cannon C."/>
            <person name="Castanera R."/>
            <person name="Culley D."/>
            <person name="Daum C."/>
            <person name="Ezra D."/>
            <person name="Gonzalez J."/>
            <person name="Henrissat B."/>
            <person name="Kuo A."/>
            <person name="Liang C."/>
            <person name="Lipzen A."/>
            <person name="Lutzoni F."/>
            <person name="Magnuson J."/>
            <person name="Mondo S."/>
            <person name="Nolan M."/>
            <person name="Ohm R."/>
            <person name="Pangilinan J."/>
            <person name="Park H.-J."/>
            <person name="Ramirez L."/>
            <person name="Alfaro M."/>
            <person name="Sun H."/>
            <person name="Tritt A."/>
            <person name="Yoshinaga Y."/>
            <person name="Zwiers L.-H."/>
            <person name="Turgeon B."/>
            <person name="Goodwin S."/>
            <person name="Spatafora J."/>
            <person name="Crous P."/>
            <person name="Grigoriev I."/>
        </authorList>
    </citation>
    <scope>NUCLEOTIDE SEQUENCE</scope>
    <source>
        <strain evidence="2">CBS 113389</strain>
    </source>
</reference>
<evidence type="ECO:0000256" key="1">
    <source>
        <dbReference type="SAM" id="MobiDB-lite"/>
    </source>
</evidence>
<dbReference type="Proteomes" id="UP000799767">
    <property type="component" value="Unassembled WGS sequence"/>
</dbReference>
<dbReference type="RefSeq" id="XP_033592394.1">
    <property type="nucleotide sequence ID" value="XM_033729229.1"/>
</dbReference>
<feature type="region of interest" description="Disordered" evidence="1">
    <location>
        <begin position="1"/>
        <end position="24"/>
    </location>
</feature>
<keyword evidence="3" id="KW-1185">Reference proteome</keyword>
<dbReference type="AlphaFoldDB" id="A0A6A6Q0N9"/>
<sequence length="205" mass="22832">MLQVFSPCQGVAPLPESPDVREAQHTRDKRLVPPHARPHPRLFACATNCDRRSNALLSRVHPSTRRRMCSAALLLTACNTQNADLRPNGCRRTGVCVPIHHQIGTSALRVHLEISKEYVRLVFRRRSCDFPRPRWHVVGIERTPAFTSEAGEYCVDETLPLDFVSVQRFVDRNAVKPITECSRSRGKAGMAGWRGGGDAVTGIDG</sequence>
<name>A0A6A6Q0N9_9PEZI</name>
<evidence type="ECO:0000313" key="2">
    <source>
        <dbReference type="EMBL" id="KAF2485825.1"/>
    </source>
</evidence>
<dbReference type="GeneID" id="54470231"/>
<dbReference type="EMBL" id="MU001633">
    <property type="protein sequence ID" value="KAF2485825.1"/>
    <property type="molecule type" value="Genomic_DNA"/>
</dbReference>
<gene>
    <name evidence="2" type="ORF">BDY17DRAFT_112064</name>
</gene>
<evidence type="ECO:0000313" key="3">
    <source>
        <dbReference type="Proteomes" id="UP000799767"/>
    </source>
</evidence>
<organism evidence="2 3">
    <name type="scientific">Neohortaea acidophila</name>
    <dbReference type="NCBI Taxonomy" id="245834"/>
    <lineage>
        <taxon>Eukaryota</taxon>
        <taxon>Fungi</taxon>
        <taxon>Dikarya</taxon>
        <taxon>Ascomycota</taxon>
        <taxon>Pezizomycotina</taxon>
        <taxon>Dothideomycetes</taxon>
        <taxon>Dothideomycetidae</taxon>
        <taxon>Mycosphaerellales</taxon>
        <taxon>Teratosphaeriaceae</taxon>
        <taxon>Neohortaea</taxon>
    </lineage>
</organism>
<proteinExistence type="predicted"/>
<protein>
    <submittedName>
        <fullName evidence="2">Uncharacterized protein</fullName>
    </submittedName>
</protein>